<keyword evidence="9" id="KW-1185">Reference proteome</keyword>
<proteinExistence type="inferred from homology"/>
<comment type="similarity">
    <text evidence="2">Belongs to the gamma-BBH/TMLD family.</text>
</comment>
<evidence type="ECO:0000256" key="4">
    <source>
        <dbReference type="ARBA" id="ARBA00022964"/>
    </source>
</evidence>
<dbReference type="Pfam" id="PF02668">
    <property type="entry name" value="TauD"/>
    <property type="match status" value="1"/>
</dbReference>
<dbReference type="GO" id="GO:0046872">
    <property type="term" value="F:metal ion binding"/>
    <property type="evidence" value="ECO:0007669"/>
    <property type="project" value="UniProtKB-KW"/>
</dbReference>
<dbReference type="InterPro" id="IPR042098">
    <property type="entry name" value="TauD-like_sf"/>
</dbReference>
<dbReference type="GO" id="GO:0051213">
    <property type="term" value="F:dioxygenase activity"/>
    <property type="evidence" value="ECO:0007669"/>
    <property type="project" value="UniProtKB-KW"/>
</dbReference>
<evidence type="ECO:0000256" key="1">
    <source>
        <dbReference type="ARBA" id="ARBA00001954"/>
    </source>
</evidence>
<dbReference type="InterPro" id="IPR050411">
    <property type="entry name" value="AlphaKG_dependent_hydroxylases"/>
</dbReference>
<evidence type="ECO:0000313" key="8">
    <source>
        <dbReference type="EMBL" id="SEG69967.1"/>
    </source>
</evidence>
<evidence type="ECO:0000256" key="5">
    <source>
        <dbReference type="ARBA" id="ARBA00023002"/>
    </source>
</evidence>
<protein>
    <submittedName>
        <fullName evidence="8">Taurine dioxygenase, alpha-ketoglutarate-dependent</fullName>
    </submittedName>
</protein>
<keyword evidence="6" id="KW-0408">Iron</keyword>
<dbReference type="EMBL" id="FNVO01000009">
    <property type="protein sequence ID" value="SEG69967.1"/>
    <property type="molecule type" value="Genomic_DNA"/>
</dbReference>
<dbReference type="SUPFAM" id="SSF51197">
    <property type="entry name" value="Clavaminate synthase-like"/>
    <property type="match status" value="1"/>
</dbReference>
<dbReference type="PANTHER" id="PTHR10696">
    <property type="entry name" value="GAMMA-BUTYROBETAINE HYDROXYLASE-RELATED"/>
    <property type="match status" value="1"/>
</dbReference>
<keyword evidence="3" id="KW-0479">Metal-binding</keyword>
<feature type="domain" description="TauD/TfdA-like" evidence="7">
    <location>
        <begin position="16"/>
        <end position="222"/>
    </location>
</feature>
<dbReference type="GO" id="GO:0045329">
    <property type="term" value="P:carnitine biosynthetic process"/>
    <property type="evidence" value="ECO:0007669"/>
    <property type="project" value="TreeGrafter"/>
</dbReference>
<dbReference type="PANTHER" id="PTHR10696:SF25">
    <property type="entry name" value="OXIDOREDUCTASE AIM17-RELATED"/>
    <property type="match status" value="1"/>
</dbReference>
<evidence type="ECO:0000259" key="7">
    <source>
        <dbReference type="Pfam" id="PF02668"/>
    </source>
</evidence>
<evidence type="ECO:0000256" key="6">
    <source>
        <dbReference type="ARBA" id="ARBA00023004"/>
    </source>
</evidence>
<organism evidence="8 9">
    <name type="scientific">Thermomonospora echinospora</name>
    <dbReference type="NCBI Taxonomy" id="1992"/>
    <lineage>
        <taxon>Bacteria</taxon>
        <taxon>Bacillati</taxon>
        <taxon>Actinomycetota</taxon>
        <taxon>Actinomycetes</taxon>
        <taxon>Streptosporangiales</taxon>
        <taxon>Thermomonosporaceae</taxon>
        <taxon>Thermomonospora</taxon>
    </lineage>
</organism>
<dbReference type="Gene3D" id="3.60.130.10">
    <property type="entry name" value="Clavaminate synthase-like"/>
    <property type="match status" value="1"/>
</dbReference>
<evidence type="ECO:0000256" key="3">
    <source>
        <dbReference type="ARBA" id="ARBA00022723"/>
    </source>
</evidence>
<evidence type="ECO:0000256" key="2">
    <source>
        <dbReference type="ARBA" id="ARBA00008654"/>
    </source>
</evidence>
<dbReference type="Proteomes" id="UP000236723">
    <property type="component" value="Unassembled WGS sequence"/>
</dbReference>
<dbReference type="RefSeq" id="WP_103939577.1">
    <property type="nucleotide sequence ID" value="NZ_FNVO01000009.1"/>
</dbReference>
<dbReference type="OrthoDB" id="3540068at2"/>
<evidence type="ECO:0000313" key="9">
    <source>
        <dbReference type="Proteomes" id="UP000236723"/>
    </source>
</evidence>
<name>A0A1H6CB04_9ACTN</name>
<gene>
    <name evidence="8" type="ORF">SAMN04489712_109130</name>
</gene>
<dbReference type="AlphaFoldDB" id="A0A1H6CB04"/>
<keyword evidence="5" id="KW-0560">Oxidoreductase</keyword>
<accession>A0A1H6CB04</accession>
<comment type="cofactor">
    <cofactor evidence="1">
        <name>Fe(2+)</name>
        <dbReference type="ChEBI" id="CHEBI:29033"/>
    </cofactor>
</comment>
<sequence>MKIFSTEGRGISEDDVPGALAERGVLYFRNGDLGSVRSHVFDWGRPYDHPHQSAPGITLIRARHTRPPAGLSGFTRDRLALHTDRATCAEPPAVVATLVLAAPRAGGQALLADSARVLTAWSRRRRLSTARRSAFLETRKGRTLRPLIDSAPTGGVRIRFRDDGIARPAAMGPAGEEFIGELKRLCSRPVVLDLGPGEGYLIDNYRYLHGRRSFVGERTVVRFLATPGPDHTIPFGFDG</sequence>
<dbReference type="InterPro" id="IPR003819">
    <property type="entry name" value="TauD/TfdA-like"/>
</dbReference>
<keyword evidence="4 8" id="KW-0223">Dioxygenase</keyword>
<reference evidence="9" key="1">
    <citation type="submission" date="2016-10" db="EMBL/GenBank/DDBJ databases">
        <authorList>
            <person name="Varghese N."/>
            <person name="Submissions S."/>
        </authorList>
    </citation>
    <scope>NUCLEOTIDE SEQUENCE [LARGE SCALE GENOMIC DNA]</scope>
    <source>
        <strain evidence="9">DSM 43163</strain>
    </source>
</reference>